<dbReference type="Proteomes" id="UP000075950">
    <property type="component" value="Chromosome"/>
</dbReference>
<evidence type="ECO:0000313" key="5">
    <source>
        <dbReference type="Proteomes" id="UP000075950"/>
    </source>
</evidence>
<dbReference type="Pfam" id="PF02597">
    <property type="entry name" value="ThiS"/>
    <property type="match status" value="1"/>
</dbReference>
<reference evidence="5" key="1">
    <citation type="submission" date="2016-03" db="EMBL/GenBank/DDBJ databases">
        <authorList>
            <person name="Ploux O."/>
        </authorList>
    </citation>
    <scope>NUCLEOTIDE SEQUENCE [LARGE SCALE GENOMIC DNA]</scope>
    <source>
        <strain evidence="5">BS258</strain>
    </source>
</reference>
<dbReference type="EMBL" id="CP014869">
    <property type="protein sequence ID" value="AMT93841.1"/>
    <property type="molecule type" value="Genomic_DNA"/>
</dbReference>
<proteinExistence type="inferred from homology"/>
<dbReference type="GO" id="GO:1990133">
    <property type="term" value="C:molybdopterin adenylyltransferase complex"/>
    <property type="evidence" value="ECO:0007669"/>
    <property type="project" value="TreeGrafter"/>
</dbReference>
<dbReference type="SUPFAM" id="SSF54285">
    <property type="entry name" value="MoaD/ThiS"/>
    <property type="match status" value="1"/>
</dbReference>
<dbReference type="GO" id="GO:0006777">
    <property type="term" value="P:Mo-molybdopterin cofactor biosynthetic process"/>
    <property type="evidence" value="ECO:0007669"/>
    <property type="project" value="InterPro"/>
</dbReference>
<evidence type="ECO:0000256" key="2">
    <source>
        <dbReference type="ARBA" id="ARBA00024200"/>
    </source>
</evidence>
<evidence type="ECO:0000256" key="1">
    <source>
        <dbReference type="ARBA" id="ARBA00022741"/>
    </source>
</evidence>
<comment type="similarity">
    <text evidence="2">Belongs to the MoaD family.</text>
</comment>
<dbReference type="InterPro" id="IPR012675">
    <property type="entry name" value="Beta-grasp_dom_sf"/>
</dbReference>
<accession>A0A142NPA6</accession>
<dbReference type="Gene3D" id="3.10.20.30">
    <property type="match status" value="1"/>
</dbReference>
<dbReference type="PANTHER" id="PTHR33359">
    <property type="entry name" value="MOLYBDOPTERIN SYNTHASE SULFUR CARRIER SUBUNIT"/>
    <property type="match status" value="1"/>
</dbReference>
<name>A0A142NPA6_BRELN</name>
<dbReference type="AlphaFoldDB" id="A0A142NPA6"/>
<keyword evidence="1" id="KW-0547">Nucleotide-binding</keyword>
<gene>
    <name evidence="4" type="ORF">A2T55_08675</name>
</gene>
<evidence type="ECO:0000313" key="4">
    <source>
        <dbReference type="EMBL" id="AMT93841.1"/>
    </source>
</evidence>
<dbReference type="RefSeq" id="WP_062861604.1">
    <property type="nucleotide sequence ID" value="NZ_CP014869.1"/>
</dbReference>
<dbReference type="KEGG" id="bly:A2T55_08675"/>
<dbReference type="PANTHER" id="PTHR33359:SF1">
    <property type="entry name" value="MOLYBDOPTERIN SYNTHASE SULFUR CARRIER SUBUNIT"/>
    <property type="match status" value="1"/>
</dbReference>
<evidence type="ECO:0000256" key="3">
    <source>
        <dbReference type="ARBA" id="ARBA00024247"/>
    </source>
</evidence>
<protein>
    <recommendedName>
        <fullName evidence="3">Molybdopterin synthase sulfur carrier subunit</fullName>
    </recommendedName>
</protein>
<dbReference type="InterPro" id="IPR003749">
    <property type="entry name" value="ThiS/MoaD-like"/>
</dbReference>
<dbReference type="InterPro" id="IPR044672">
    <property type="entry name" value="MOCS2A"/>
</dbReference>
<dbReference type="InterPro" id="IPR016155">
    <property type="entry name" value="Mopterin_synth/thiamin_S_b"/>
</dbReference>
<dbReference type="CDD" id="cd17040">
    <property type="entry name" value="Ubl_MoaD_like"/>
    <property type="match status" value="1"/>
</dbReference>
<organism evidence="4 5">
    <name type="scientific">Brevibacterium linens</name>
    <dbReference type="NCBI Taxonomy" id="1703"/>
    <lineage>
        <taxon>Bacteria</taxon>
        <taxon>Bacillati</taxon>
        <taxon>Actinomycetota</taxon>
        <taxon>Actinomycetes</taxon>
        <taxon>Micrococcales</taxon>
        <taxon>Brevibacteriaceae</taxon>
        <taxon>Brevibacterium</taxon>
    </lineage>
</organism>
<sequence>MPTITVRFFAAAREAFGARESQIRAGSVAELVDTLAEAADPQAATVLSRSSFLVNSVAATDRSVALSDGDTVDVLPPFAGG</sequence>
<dbReference type="GO" id="GO:0000166">
    <property type="term" value="F:nucleotide binding"/>
    <property type="evidence" value="ECO:0007669"/>
    <property type="project" value="UniProtKB-KW"/>
</dbReference>